<evidence type="ECO:0000256" key="1">
    <source>
        <dbReference type="SAM" id="MobiDB-lite"/>
    </source>
</evidence>
<comment type="caution">
    <text evidence="3">The sequence shown here is derived from an EMBL/GenBank/DDBJ whole genome shotgun (WGS) entry which is preliminary data.</text>
</comment>
<accession>A0ABV0TZ94</accession>
<feature type="region of interest" description="Disordered" evidence="1">
    <location>
        <begin position="85"/>
        <end position="110"/>
    </location>
</feature>
<evidence type="ECO:0000313" key="3">
    <source>
        <dbReference type="EMBL" id="MEQ2238044.1"/>
    </source>
</evidence>
<dbReference type="SUPFAM" id="SSF63712">
    <property type="entry name" value="Nicotinic receptor ligand binding domain-like"/>
    <property type="match status" value="1"/>
</dbReference>
<keyword evidence="4" id="KW-1185">Reference proteome</keyword>
<dbReference type="Pfam" id="PF02931">
    <property type="entry name" value="Neur_chan_LBD"/>
    <property type="match status" value="1"/>
</dbReference>
<gene>
    <name evidence="3" type="ORF">ILYODFUR_029280</name>
</gene>
<organism evidence="3 4">
    <name type="scientific">Ilyodon furcidens</name>
    <name type="common">goldbreast splitfin</name>
    <dbReference type="NCBI Taxonomy" id="33524"/>
    <lineage>
        <taxon>Eukaryota</taxon>
        <taxon>Metazoa</taxon>
        <taxon>Chordata</taxon>
        <taxon>Craniata</taxon>
        <taxon>Vertebrata</taxon>
        <taxon>Euteleostomi</taxon>
        <taxon>Actinopterygii</taxon>
        <taxon>Neopterygii</taxon>
        <taxon>Teleostei</taxon>
        <taxon>Neoteleostei</taxon>
        <taxon>Acanthomorphata</taxon>
        <taxon>Ovalentaria</taxon>
        <taxon>Atherinomorphae</taxon>
        <taxon>Cyprinodontiformes</taxon>
        <taxon>Goodeidae</taxon>
        <taxon>Ilyodon</taxon>
    </lineage>
</organism>
<reference evidence="3 4" key="1">
    <citation type="submission" date="2021-06" db="EMBL/GenBank/DDBJ databases">
        <authorList>
            <person name="Palmer J.M."/>
        </authorList>
    </citation>
    <scope>NUCLEOTIDE SEQUENCE [LARGE SCALE GENOMIC DNA]</scope>
    <source>
        <strain evidence="4">if_2019</strain>
        <tissue evidence="3">Muscle</tissue>
    </source>
</reference>
<sequence length="110" mass="12562">SQQGPSQRKLYNDLMTGYNPLERPVFNDSQSLTVYFGLSLMQIMDVDEKNQVLTTNIWLQLVKCRICSTELSYLNKSTSMLRPYRARHENEVPDTPRINSASSFQVADAG</sequence>
<dbReference type="Proteomes" id="UP001482620">
    <property type="component" value="Unassembled WGS sequence"/>
</dbReference>
<feature type="domain" description="Neurotransmitter-gated ion-channel ligand-binding" evidence="2">
    <location>
        <begin position="8"/>
        <end position="60"/>
    </location>
</feature>
<evidence type="ECO:0000313" key="4">
    <source>
        <dbReference type="Proteomes" id="UP001482620"/>
    </source>
</evidence>
<dbReference type="InterPro" id="IPR036734">
    <property type="entry name" value="Neur_chan_lig-bd_sf"/>
</dbReference>
<dbReference type="EMBL" id="JAHRIQ010050481">
    <property type="protein sequence ID" value="MEQ2238044.1"/>
    <property type="molecule type" value="Genomic_DNA"/>
</dbReference>
<feature type="non-terminal residue" evidence="3">
    <location>
        <position position="1"/>
    </location>
</feature>
<dbReference type="Gene3D" id="2.70.170.10">
    <property type="entry name" value="Neurotransmitter-gated ion-channel ligand-binding domain"/>
    <property type="match status" value="1"/>
</dbReference>
<name>A0ABV0TZ94_9TELE</name>
<protein>
    <recommendedName>
        <fullName evidence="2">Neurotransmitter-gated ion-channel ligand-binding domain-containing protein</fullName>
    </recommendedName>
</protein>
<dbReference type="InterPro" id="IPR006202">
    <property type="entry name" value="Neur_chan_lig-bd"/>
</dbReference>
<feature type="compositionally biased region" description="Polar residues" evidence="1">
    <location>
        <begin position="97"/>
        <end position="110"/>
    </location>
</feature>
<evidence type="ECO:0000259" key="2">
    <source>
        <dbReference type="Pfam" id="PF02931"/>
    </source>
</evidence>
<proteinExistence type="predicted"/>